<dbReference type="Proteomes" id="UP001500503">
    <property type="component" value="Unassembled WGS sequence"/>
</dbReference>
<dbReference type="PANTHER" id="PTHR43806:SF65">
    <property type="entry name" value="SERINE PROTEASE APRX"/>
    <property type="match status" value="1"/>
</dbReference>
<accession>A0ABP8PKN6</accession>
<dbReference type="PRINTS" id="PR00723">
    <property type="entry name" value="SUBTILISIN"/>
</dbReference>
<dbReference type="SUPFAM" id="SSF52025">
    <property type="entry name" value="PA domain"/>
    <property type="match status" value="1"/>
</dbReference>
<evidence type="ECO:0000256" key="7">
    <source>
        <dbReference type="SAM" id="SignalP"/>
    </source>
</evidence>
<dbReference type="InterPro" id="IPR023827">
    <property type="entry name" value="Peptidase_S8_Asp-AS"/>
</dbReference>
<evidence type="ECO:0000256" key="6">
    <source>
        <dbReference type="RuleBase" id="RU003355"/>
    </source>
</evidence>
<dbReference type="InterPro" id="IPR050131">
    <property type="entry name" value="Peptidase_S8_subtilisin-like"/>
</dbReference>
<feature type="domain" description="Peptidase S8/S53" evidence="8">
    <location>
        <begin position="137"/>
        <end position="516"/>
    </location>
</feature>
<evidence type="ECO:0000256" key="5">
    <source>
        <dbReference type="PROSITE-ProRule" id="PRU01240"/>
    </source>
</evidence>
<evidence type="ECO:0000259" key="8">
    <source>
        <dbReference type="Pfam" id="PF00082"/>
    </source>
</evidence>
<name>A0ABP8PKN6_9ACTN</name>
<feature type="active site" description="Charge relay system" evidence="5">
    <location>
        <position position="487"/>
    </location>
</feature>
<dbReference type="PROSITE" id="PS00136">
    <property type="entry name" value="SUBTILASE_ASP"/>
    <property type="match status" value="1"/>
</dbReference>
<keyword evidence="7" id="KW-0732">Signal</keyword>
<dbReference type="InterPro" id="IPR036852">
    <property type="entry name" value="Peptidase_S8/S53_dom_sf"/>
</dbReference>
<evidence type="ECO:0000256" key="1">
    <source>
        <dbReference type="ARBA" id="ARBA00011073"/>
    </source>
</evidence>
<proteinExistence type="inferred from homology"/>
<dbReference type="Gene3D" id="3.40.50.200">
    <property type="entry name" value="Peptidase S8/S53 domain"/>
    <property type="match status" value="2"/>
</dbReference>
<feature type="chain" id="PRO_5047286200" description="Peptidase S8/S53 domain-containing protein" evidence="7">
    <location>
        <begin position="24"/>
        <end position="1359"/>
    </location>
</feature>
<dbReference type="InterPro" id="IPR015500">
    <property type="entry name" value="Peptidase_S8_subtilisin-rel"/>
</dbReference>
<evidence type="ECO:0000256" key="2">
    <source>
        <dbReference type="ARBA" id="ARBA00022670"/>
    </source>
</evidence>
<dbReference type="Gene3D" id="2.60.40.10">
    <property type="entry name" value="Immunoglobulins"/>
    <property type="match status" value="1"/>
</dbReference>
<organism evidence="9 10">
    <name type="scientific">Actinoallomurus oryzae</name>
    <dbReference type="NCBI Taxonomy" id="502180"/>
    <lineage>
        <taxon>Bacteria</taxon>
        <taxon>Bacillati</taxon>
        <taxon>Actinomycetota</taxon>
        <taxon>Actinomycetes</taxon>
        <taxon>Streptosporangiales</taxon>
        <taxon>Thermomonosporaceae</taxon>
        <taxon>Actinoallomurus</taxon>
    </lineage>
</organism>
<comment type="caution">
    <text evidence="9">The sequence shown here is derived from an EMBL/GenBank/DDBJ whole genome shotgun (WGS) entry which is preliminary data.</text>
</comment>
<evidence type="ECO:0000313" key="10">
    <source>
        <dbReference type="Proteomes" id="UP001500503"/>
    </source>
</evidence>
<comment type="similarity">
    <text evidence="1 5 6">Belongs to the peptidase S8 family.</text>
</comment>
<dbReference type="InterPro" id="IPR013783">
    <property type="entry name" value="Ig-like_fold"/>
</dbReference>
<keyword evidence="2 5" id="KW-0645">Protease</keyword>
<dbReference type="PANTHER" id="PTHR43806">
    <property type="entry name" value="PEPTIDASE S8"/>
    <property type="match status" value="1"/>
</dbReference>
<reference evidence="10" key="1">
    <citation type="journal article" date="2019" name="Int. J. Syst. Evol. Microbiol.">
        <title>The Global Catalogue of Microorganisms (GCM) 10K type strain sequencing project: providing services to taxonomists for standard genome sequencing and annotation.</title>
        <authorList>
            <consortium name="The Broad Institute Genomics Platform"/>
            <consortium name="The Broad Institute Genome Sequencing Center for Infectious Disease"/>
            <person name="Wu L."/>
            <person name="Ma J."/>
        </authorList>
    </citation>
    <scope>NUCLEOTIDE SEQUENCE [LARGE SCALE GENOMIC DNA]</scope>
    <source>
        <strain evidence="10">JCM 17933</strain>
    </source>
</reference>
<dbReference type="PROSITE" id="PS51892">
    <property type="entry name" value="SUBTILASE"/>
    <property type="match status" value="1"/>
</dbReference>
<dbReference type="Pfam" id="PF00082">
    <property type="entry name" value="Peptidase_S8"/>
    <property type="match status" value="1"/>
</dbReference>
<dbReference type="InterPro" id="IPR046450">
    <property type="entry name" value="PA_dom_sf"/>
</dbReference>
<sequence length="1359" mass="138735">MIKNRRLWPVLAAVALAAAVVPAAGGTAGAETRAGERVIIELDTAAGARAGAQQQTLRAQADKAGVALRPSRRFSRLVNAVAATVPADRLAAVRTLPGVRAVYPDLPMKATAEANIDLIGAPGVWKRKDRAGRPVTGSGVTVAIIDTGVDATHPDLAGKVVGGHDFVNDDDDPADDNAHGTHVAGIVAQTAPGASLTAYKVLDADGAGYESDIIAGLEAAVDPANPHRAQVVNMSLGGAGDGTDPLGQAAAHAAQSGVVVVTAAGNAGPGASTVGTPAAADGVVAVGASFSGVRIPAARLTRTGEELQTTRADYSANPPAKPVTGTLVDLGQGRPADFDAAGDLHGKVVAYSALAGSPALAREAEDRGAIAALMYADGSAGPQFTGGVQPATPKTLDSGDDMRMDKIVVMSVDETQWAELGRLSAQGKVQITISGKDVTDQVAGFSSRGPTTRYTLKPDLVAPGVEIRSSVPKSLWPSGEYRMSGTSMASPHVAGAAALLSQLGTRHIAATLIGAAKPLTGTDPMTQGNGRLDVAAAADATVTAQPPTISFGLADLRDRTTKAKTTVTLTNDGHAPVRARLGTSAAPGSPGRVRVTPASVAIPAGGSVQVTVTATADRAATDTDVSGWVTVGNRLRVPYLLALRPLLLTTTPDPSDGHSEVFAYAPADLAAPPVVTVTAPGGKRTRVTATLDHDRWYRAPVTGAKAGAYTVEARATTTGGRALWGTGTFEVTATSSGAWEPIGPNGQAGLLASSPAAPDQLVLAQPGKAGLWLTTDQGRKWRQLDRLPVAGGTGTVVVDPKSPERMWYAVNGRPFADSPSAFDPTYEGKVLATGDAGRTWRTLPFPNTHIDALLSDGHALVAVTAGGVVSSDDGGAHWTTHAVTLPTGVTGAALTGGDLYVSAYGGVWVVREATGDDLAPAQQVLKTTGWASPVGVAADPRLVVTATTDGTVRGSRDGGRTWNVLHENGSDGGYAVSVRMVGGTVYVGGTGQDLAGRDHGTAWSPLPKPARGPVDDDFGALGDSTLVSAENGGLYATGDNGGHYTRIGVQGTSVHALALGERKDGTTALVAGTDTGITATPLPTGQSVNPEWGGNGQEGTVGTAIGQLAASPSDPRVLWRVRTDAFRGLSLSRSSDGGATWSDVARQAETPTALLVHPADPQEISIGFTSLTGDGLYVTRDGGTTWRKYVLGHRVDAIAGAPDDARRVWIGTPDGLYRSDDGGAHITKVSDGAVSAIAIDRRDPRRIVTGGAALRVSDDGGRTFRTGDAGPLTMRVSSLLVSPRDPNVLYAGTTSFRPNGLLVGGRGVLRSADGGRTWQNVSSGLQNTAVLSLAISPDGGWLYAGTDQGGIHRLRLRDK</sequence>
<dbReference type="InterPro" id="IPR023828">
    <property type="entry name" value="Peptidase_S8_Ser-AS"/>
</dbReference>
<feature type="signal peptide" evidence="7">
    <location>
        <begin position="1"/>
        <end position="23"/>
    </location>
</feature>
<dbReference type="EMBL" id="BAABHF010000015">
    <property type="protein sequence ID" value="GAA4489152.1"/>
    <property type="molecule type" value="Genomic_DNA"/>
</dbReference>
<evidence type="ECO:0000256" key="3">
    <source>
        <dbReference type="ARBA" id="ARBA00022801"/>
    </source>
</evidence>
<dbReference type="CDD" id="cd15482">
    <property type="entry name" value="Sialidase_non-viral"/>
    <property type="match status" value="1"/>
</dbReference>
<keyword evidence="10" id="KW-1185">Reference proteome</keyword>
<protein>
    <recommendedName>
        <fullName evidence="8">Peptidase S8/S53 domain-containing protein</fullName>
    </recommendedName>
</protein>
<evidence type="ECO:0000256" key="4">
    <source>
        <dbReference type="ARBA" id="ARBA00022825"/>
    </source>
</evidence>
<keyword evidence="3 5" id="KW-0378">Hydrolase</keyword>
<dbReference type="RefSeq" id="WP_345460386.1">
    <property type="nucleotide sequence ID" value="NZ_BAABHF010000015.1"/>
</dbReference>
<feature type="active site" description="Charge relay system" evidence="5">
    <location>
        <position position="179"/>
    </location>
</feature>
<gene>
    <name evidence="9" type="ORF">GCM10023191_019490</name>
</gene>
<dbReference type="SUPFAM" id="SSF110296">
    <property type="entry name" value="Oligoxyloglucan reducing end-specific cellobiohydrolase"/>
    <property type="match status" value="3"/>
</dbReference>
<keyword evidence="4 5" id="KW-0720">Serine protease</keyword>
<dbReference type="InterPro" id="IPR015943">
    <property type="entry name" value="WD40/YVTN_repeat-like_dom_sf"/>
</dbReference>
<dbReference type="SUPFAM" id="SSF52743">
    <property type="entry name" value="Subtilisin-like"/>
    <property type="match status" value="1"/>
</dbReference>
<dbReference type="Gene3D" id="2.130.10.10">
    <property type="entry name" value="YVTN repeat-like/Quinoprotein amine dehydrogenase"/>
    <property type="match status" value="4"/>
</dbReference>
<evidence type="ECO:0000313" key="9">
    <source>
        <dbReference type="EMBL" id="GAA4489152.1"/>
    </source>
</evidence>
<feature type="active site" description="Charge relay system" evidence="5">
    <location>
        <position position="146"/>
    </location>
</feature>
<dbReference type="PROSITE" id="PS00138">
    <property type="entry name" value="SUBTILASE_SER"/>
    <property type="match status" value="1"/>
</dbReference>
<dbReference type="InterPro" id="IPR000209">
    <property type="entry name" value="Peptidase_S8/S53_dom"/>
</dbReference>